<dbReference type="PANTHER" id="PTHR33988">
    <property type="entry name" value="ENDORIBONUCLEASE MAZF-RELATED"/>
    <property type="match status" value="1"/>
</dbReference>
<evidence type="ECO:0000313" key="4">
    <source>
        <dbReference type="Proteomes" id="UP000076038"/>
    </source>
</evidence>
<dbReference type="GO" id="GO:0006402">
    <property type="term" value="P:mRNA catabolic process"/>
    <property type="evidence" value="ECO:0007669"/>
    <property type="project" value="TreeGrafter"/>
</dbReference>
<dbReference type="Pfam" id="PF02452">
    <property type="entry name" value="PemK_toxin"/>
    <property type="match status" value="1"/>
</dbReference>
<protein>
    <submittedName>
        <fullName evidence="3">Putative toxinA</fullName>
    </submittedName>
</protein>
<dbReference type="KEGG" id="rhs:A3Q41_05029"/>
<dbReference type="PATRIC" id="fig|1653479.3.peg.5097"/>
<geneLocation type="plasmid" evidence="3 4">
    <name>unnamed1</name>
</geneLocation>
<evidence type="ECO:0000256" key="2">
    <source>
        <dbReference type="ARBA" id="ARBA00022649"/>
    </source>
</evidence>
<name>A0A143QTH3_RHOFA</name>
<keyword evidence="2" id="KW-1277">Toxin-antitoxin system</keyword>
<dbReference type="GO" id="GO:0003677">
    <property type="term" value="F:DNA binding"/>
    <property type="evidence" value="ECO:0007669"/>
    <property type="project" value="InterPro"/>
</dbReference>
<dbReference type="GO" id="GO:0004521">
    <property type="term" value="F:RNA endonuclease activity"/>
    <property type="evidence" value="ECO:0007669"/>
    <property type="project" value="TreeGrafter"/>
</dbReference>
<dbReference type="InterPro" id="IPR003477">
    <property type="entry name" value="PemK-like"/>
</dbReference>
<keyword evidence="3" id="KW-0614">Plasmid</keyword>
<dbReference type="InterPro" id="IPR011067">
    <property type="entry name" value="Plasmid_toxin/cell-grow_inhib"/>
</dbReference>
<dbReference type="Gene3D" id="2.30.30.110">
    <property type="match status" value="1"/>
</dbReference>
<reference evidence="4" key="2">
    <citation type="submission" date="2016-04" db="EMBL/GenBank/DDBJ databases">
        <title>Complete Genome and Plasmid Sequences for Rhodococcus fascians D188 and Draft Sequences for Rhodococcus spp. Isolates PBTS 1 and PBTS 2.</title>
        <authorList>
            <person name="Stamer R."/>
            <person name="Vereecke D."/>
            <person name="Zhang Y."/>
            <person name="Schilkey F."/>
            <person name="Devitt N."/>
            <person name="Randall J."/>
        </authorList>
    </citation>
    <scope>NUCLEOTIDE SEQUENCE [LARGE SCALE GENOMIC DNA]</scope>
    <source>
        <strain evidence="4">PBTS2</strain>
        <plasmid evidence="4">unnamed1</plasmid>
    </source>
</reference>
<dbReference type="EMBL" id="CP015221">
    <property type="protein sequence ID" value="AMY26284.1"/>
    <property type="molecule type" value="Genomic_DNA"/>
</dbReference>
<reference evidence="3 4" key="1">
    <citation type="journal article" date="2016" name="Genome Announc.">
        <title>Complete Genome and Plasmid Sequences for Rhodococcus fascians D188 and Draft Sequences for Rhodococcus Isolates PBTS 1 and PBTS 2.</title>
        <authorList>
            <person name="Stamler R.A."/>
            <person name="Vereecke D."/>
            <person name="Zhang Y."/>
            <person name="Schilkey F."/>
            <person name="Devitt N."/>
            <person name="Randall J.J."/>
        </authorList>
    </citation>
    <scope>NUCLEOTIDE SEQUENCE [LARGE SCALE GENOMIC DNA]</scope>
    <source>
        <strain evidence="3 4">PBTS2</strain>
        <plasmid evidence="3">unnamed1</plasmid>
    </source>
</reference>
<dbReference type="PANTHER" id="PTHR33988:SF2">
    <property type="entry name" value="ENDORIBONUCLEASE MAZF"/>
    <property type="match status" value="1"/>
</dbReference>
<dbReference type="Proteomes" id="UP000076038">
    <property type="component" value="Plasmid unnamed1"/>
</dbReference>
<keyword evidence="4" id="KW-1185">Reference proteome</keyword>
<dbReference type="AlphaFoldDB" id="A0A143QTH3"/>
<dbReference type="SUPFAM" id="SSF50118">
    <property type="entry name" value="Cell growth inhibitor/plasmid maintenance toxic component"/>
    <property type="match status" value="1"/>
</dbReference>
<dbReference type="RefSeq" id="WP_157889903.1">
    <property type="nucleotide sequence ID" value="NZ_CP015221.1"/>
</dbReference>
<dbReference type="OrthoDB" id="4225032at2"/>
<organism evidence="3 4">
    <name type="scientific">Rhodococcoides fascians</name>
    <name type="common">Rhodococcus fascians</name>
    <dbReference type="NCBI Taxonomy" id="1828"/>
    <lineage>
        <taxon>Bacteria</taxon>
        <taxon>Bacillati</taxon>
        <taxon>Actinomycetota</taxon>
        <taxon>Actinomycetes</taxon>
        <taxon>Mycobacteriales</taxon>
        <taxon>Nocardiaceae</taxon>
        <taxon>Rhodococcoides</taxon>
    </lineage>
</organism>
<evidence type="ECO:0000256" key="1">
    <source>
        <dbReference type="ARBA" id="ARBA00007521"/>
    </source>
</evidence>
<accession>A0A143QTH3</accession>
<gene>
    <name evidence="3" type="ORF">A3Q41_05029</name>
</gene>
<sequence>MRGDVYRLEFRGSGHEQRGVRYAIDVQDVRLNLSTVVVVPTTGNLDLERDWRPRIAIDGDPCIVKCEAIQSVDRSTLGARCAQLDEDDLEAIDTAIRLVLVLPS</sequence>
<dbReference type="GO" id="GO:0016075">
    <property type="term" value="P:rRNA catabolic process"/>
    <property type="evidence" value="ECO:0007669"/>
    <property type="project" value="TreeGrafter"/>
</dbReference>
<proteinExistence type="inferred from homology"/>
<comment type="similarity">
    <text evidence="1">Belongs to the PemK/MazF family.</text>
</comment>
<evidence type="ECO:0000313" key="3">
    <source>
        <dbReference type="EMBL" id="AMY26284.1"/>
    </source>
</evidence>